<keyword evidence="1" id="KW-0812">Transmembrane</keyword>
<dbReference type="VEuPathDB" id="ToxoDB:CSUI_000013"/>
<proteinExistence type="predicted"/>
<keyword evidence="3" id="KW-1185">Reference proteome</keyword>
<feature type="transmembrane region" description="Helical" evidence="1">
    <location>
        <begin position="15"/>
        <end position="34"/>
    </location>
</feature>
<evidence type="ECO:0000256" key="1">
    <source>
        <dbReference type="SAM" id="Phobius"/>
    </source>
</evidence>
<feature type="non-terminal residue" evidence="2">
    <location>
        <position position="1"/>
    </location>
</feature>
<protein>
    <submittedName>
        <fullName evidence="2">Copper-transporting atpase 1</fullName>
    </submittedName>
</protein>
<comment type="caution">
    <text evidence="2">The sequence shown here is derived from an EMBL/GenBank/DDBJ whole genome shotgun (WGS) entry which is preliminary data.</text>
</comment>
<dbReference type="GeneID" id="94423459"/>
<accession>A0A2C6LDT6</accession>
<dbReference type="EMBL" id="MIGC01000013">
    <property type="protein sequence ID" value="PHJ26127.1"/>
    <property type="molecule type" value="Genomic_DNA"/>
</dbReference>
<evidence type="ECO:0000313" key="3">
    <source>
        <dbReference type="Proteomes" id="UP000221165"/>
    </source>
</evidence>
<keyword evidence="1" id="KW-1133">Transmembrane helix</keyword>
<feature type="transmembrane region" description="Helical" evidence="1">
    <location>
        <begin position="46"/>
        <end position="68"/>
    </location>
</feature>
<name>A0A2C6LDT6_9APIC</name>
<reference evidence="2 3" key="1">
    <citation type="journal article" date="2017" name="Int. J. Parasitol.">
        <title>The genome of the protozoan parasite Cystoisospora suis and a reverse vaccinology approach to identify vaccine candidates.</title>
        <authorList>
            <person name="Palmieri N."/>
            <person name="Shrestha A."/>
            <person name="Ruttkowski B."/>
            <person name="Beck T."/>
            <person name="Vogl C."/>
            <person name="Tomley F."/>
            <person name="Blake D.P."/>
            <person name="Joachim A."/>
        </authorList>
    </citation>
    <scope>NUCLEOTIDE SEQUENCE [LARGE SCALE GENOMIC DNA]</scope>
    <source>
        <strain evidence="2 3">Wien I</strain>
    </source>
</reference>
<keyword evidence="1" id="KW-0472">Membrane</keyword>
<dbReference type="Proteomes" id="UP000221165">
    <property type="component" value="Unassembled WGS sequence"/>
</dbReference>
<sequence>RYETERLLSELSRNVGASAIPAFLVLFLSLATRLDALPSFLSSERYLFTNMFMFFLSLPVQFICGQCFHRAALK</sequence>
<organism evidence="2 3">
    <name type="scientific">Cystoisospora suis</name>
    <dbReference type="NCBI Taxonomy" id="483139"/>
    <lineage>
        <taxon>Eukaryota</taxon>
        <taxon>Sar</taxon>
        <taxon>Alveolata</taxon>
        <taxon>Apicomplexa</taxon>
        <taxon>Conoidasida</taxon>
        <taxon>Coccidia</taxon>
        <taxon>Eucoccidiorida</taxon>
        <taxon>Eimeriorina</taxon>
        <taxon>Sarcocystidae</taxon>
        <taxon>Cystoisospora</taxon>
    </lineage>
</organism>
<feature type="non-terminal residue" evidence="2">
    <location>
        <position position="74"/>
    </location>
</feature>
<dbReference type="AlphaFoldDB" id="A0A2C6LDT6"/>
<evidence type="ECO:0000313" key="2">
    <source>
        <dbReference type="EMBL" id="PHJ26127.1"/>
    </source>
</evidence>
<gene>
    <name evidence="2" type="ORF">CSUI_000013</name>
</gene>
<dbReference type="RefSeq" id="XP_067927772.1">
    <property type="nucleotide sequence ID" value="XM_068060248.1"/>
</dbReference>